<feature type="region of interest" description="Disordered" evidence="1">
    <location>
        <begin position="33"/>
        <end position="55"/>
    </location>
</feature>
<feature type="region of interest" description="Disordered" evidence="1">
    <location>
        <begin position="157"/>
        <end position="177"/>
    </location>
</feature>
<evidence type="ECO:0000313" key="2">
    <source>
        <dbReference type="EMBL" id="PKA52368.1"/>
    </source>
</evidence>
<dbReference type="OrthoDB" id="1880786at2759"/>
<dbReference type="EMBL" id="KZ452008">
    <property type="protein sequence ID" value="PKA52368.1"/>
    <property type="molecule type" value="Genomic_DNA"/>
</dbReference>
<evidence type="ECO:0000256" key="1">
    <source>
        <dbReference type="SAM" id="MobiDB-lite"/>
    </source>
</evidence>
<name>A0A2I0AA04_9ASPA</name>
<gene>
    <name evidence="2" type="ORF">AXF42_Ash010265</name>
</gene>
<reference evidence="2 3" key="1">
    <citation type="journal article" date="2017" name="Nature">
        <title>The Apostasia genome and the evolution of orchids.</title>
        <authorList>
            <person name="Zhang G.Q."/>
            <person name="Liu K.W."/>
            <person name="Li Z."/>
            <person name="Lohaus R."/>
            <person name="Hsiao Y.Y."/>
            <person name="Niu S.C."/>
            <person name="Wang J.Y."/>
            <person name="Lin Y.C."/>
            <person name="Xu Q."/>
            <person name="Chen L.J."/>
            <person name="Yoshida K."/>
            <person name="Fujiwara S."/>
            <person name="Wang Z.W."/>
            <person name="Zhang Y.Q."/>
            <person name="Mitsuda N."/>
            <person name="Wang M."/>
            <person name="Liu G.H."/>
            <person name="Pecoraro L."/>
            <person name="Huang H.X."/>
            <person name="Xiao X.J."/>
            <person name="Lin M."/>
            <person name="Wu X.Y."/>
            <person name="Wu W.L."/>
            <person name="Chen Y.Y."/>
            <person name="Chang S.B."/>
            <person name="Sakamoto S."/>
            <person name="Ohme-Takagi M."/>
            <person name="Yagi M."/>
            <person name="Zeng S.J."/>
            <person name="Shen C.Y."/>
            <person name="Yeh C.M."/>
            <person name="Luo Y.B."/>
            <person name="Tsai W.C."/>
            <person name="Van de Peer Y."/>
            <person name="Liu Z.J."/>
        </authorList>
    </citation>
    <scope>NUCLEOTIDE SEQUENCE [LARGE SCALE GENOMIC DNA]</scope>
    <source>
        <strain evidence="3">cv. Shenzhen</strain>
        <tissue evidence="2">Stem</tissue>
    </source>
</reference>
<dbReference type="PANTHER" id="PTHR34665:SF4">
    <property type="entry name" value="DUF3741 DOMAIN-CONTAINING PROTEIN"/>
    <property type="match status" value="1"/>
</dbReference>
<dbReference type="Proteomes" id="UP000236161">
    <property type="component" value="Unassembled WGS sequence"/>
</dbReference>
<protein>
    <submittedName>
        <fullName evidence="2">Uncharacterized protein</fullName>
    </submittedName>
</protein>
<feature type="region of interest" description="Disordered" evidence="1">
    <location>
        <begin position="1"/>
        <end position="20"/>
    </location>
</feature>
<proteinExistence type="predicted"/>
<keyword evidence="3" id="KW-1185">Reference proteome</keyword>
<evidence type="ECO:0000313" key="3">
    <source>
        <dbReference type="Proteomes" id="UP000236161"/>
    </source>
</evidence>
<dbReference type="PANTHER" id="PTHR34665">
    <property type="entry name" value="DUF3741 DOMAIN-CONTAINING PROTEIN"/>
    <property type="match status" value="1"/>
</dbReference>
<dbReference type="AlphaFoldDB" id="A0A2I0AA04"/>
<sequence length="177" mass="19118">MAVKNRTTTSSSSSPGAAEDNLAPVRAAAWAWHQRGSGGRDPVAATVEDDPSLRRLLHSRRPSRYRLEALRSGEPQSNHKTDEPESILLDLYEIKRITDELDLLIVRASAAGEASDVRHVGQRSRPAAVVRGIFGGFLTRRALAFCGSDEASVVVPAGGGARRRERPRTVGGSRQAQ</sequence>
<organism evidence="2 3">
    <name type="scientific">Apostasia shenzhenica</name>
    <dbReference type="NCBI Taxonomy" id="1088818"/>
    <lineage>
        <taxon>Eukaryota</taxon>
        <taxon>Viridiplantae</taxon>
        <taxon>Streptophyta</taxon>
        <taxon>Embryophyta</taxon>
        <taxon>Tracheophyta</taxon>
        <taxon>Spermatophyta</taxon>
        <taxon>Magnoliopsida</taxon>
        <taxon>Liliopsida</taxon>
        <taxon>Asparagales</taxon>
        <taxon>Orchidaceae</taxon>
        <taxon>Apostasioideae</taxon>
        <taxon>Apostasia</taxon>
    </lineage>
</organism>
<accession>A0A2I0AA04</accession>